<keyword evidence="2" id="KW-1185">Reference proteome</keyword>
<dbReference type="EMBL" id="CP022112">
    <property type="protein sequence ID" value="ASG24404.1"/>
    <property type="molecule type" value="Genomic_DNA"/>
</dbReference>
<evidence type="ECO:0000313" key="2">
    <source>
        <dbReference type="Proteomes" id="UP000197153"/>
    </source>
</evidence>
<accession>A0A248K1U7</accession>
<organism evidence="1 2">
    <name type="scientific">Nitrospirillum viridazoti CBAmc</name>
    <dbReference type="NCBI Taxonomy" id="1441467"/>
    <lineage>
        <taxon>Bacteria</taxon>
        <taxon>Pseudomonadati</taxon>
        <taxon>Pseudomonadota</taxon>
        <taxon>Alphaproteobacteria</taxon>
        <taxon>Rhodospirillales</taxon>
        <taxon>Azospirillaceae</taxon>
        <taxon>Nitrospirillum</taxon>
        <taxon>Nitrospirillum viridazoti</taxon>
    </lineage>
</organism>
<reference evidence="1 2" key="1">
    <citation type="submission" date="2017-06" db="EMBL/GenBank/DDBJ databases">
        <title>Complete genome sequence of Nitrospirillum amazonense strain CBAmC, an endophytic nitrogen-fixing and plant growth-promoting bacterium, isolated from sugarcane.</title>
        <authorList>
            <person name="Schwab S."/>
            <person name="dos Santos Teixeira K.R."/>
            <person name="Simoes Araujo J.L."/>
            <person name="Soares Vidal M."/>
            <person name="Borges de Freitas H.R."/>
            <person name="Rivello Crivelaro A.L."/>
            <person name="Bueno de Camargo Nunes A."/>
            <person name="dos Santos C.M."/>
            <person name="Palmeira da Silva Rosa D."/>
            <person name="da Silva Padilha D."/>
            <person name="da Silva E."/>
            <person name="Araujo Terra L."/>
            <person name="Soares Mendes V."/>
            <person name="Farinelli L."/>
            <person name="Magalhaes Cruz L."/>
            <person name="Baldani J.I."/>
        </authorList>
    </citation>
    <scope>NUCLEOTIDE SEQUENCE [LARGE SCALE GENOMIC DNA]</scope>
    <source>
        <strain evidence="1 2">CBAmC</strain>
    </source>
</reference>
<dbReference type="RefSeq" id="WP_088874834.1">
    <property type="nucleotide sequence ID" value="NZ_CP022112.1"/>
</dbReference>
<sequence>MTDNHPAERQDPAGAPAVAAIDQETQEVIDELSGEFLTVAADAAARDGWPDELIEPLTLIALEPFLDSVLGGGDPDQAFEQAMAEAHARMFEEIFTSAQDDGETLADAFLCMLLLDRTLAEGRGEPEVKYPEVWVEAALVAVYEEAERGSDPGRQIGAGFDALAAAARAAA</sequence>
<protein>
    <submittedName>
        <fullName evidence="1">Uncharacterized protein</fullName>
    </submittedName>
</protein>
<evidence type="ECO:0000313" key="1">
    <source>
        <dbReference type="EMBL" id="ASG24404.1"/>
    </source>
</evidence>
<dbReference type="KEGG" id="nao:Y958_26340"/>
<gene>
    <name evidence="1" type="ORF">Y958_26340</name>
</gene>
<dbReference type="AlphaFoldDB" id="A0A248K1U7"/>
<dbReference type="Proteomes" id="UP000197153">
    <property type="component" value="Chromosome 3"/>
</dbReference>
<proteinExistence type="predicted"/>
<name>A0A248K1U7_9PROT</name>